<evidence type="ECO:0000313" key="3">
    <source>
        <dbReference type="Proteomes" id="UP001569151"/>
    </source>
</evidence>
<dbReference type="CDD" id="cd03801">
    <property type="entry name" value="GT4_PimA-like"/>
    <property type="match status" value="1"/>
</dbReference>
<dbReference type="Gene3D" id="3.40.50.2000">
    <property type="entry name" value="Glycogen Phosphorylase B"/>
    <property type="match status" value="1"/>
</dbReference>
<name>A0ABV4MK21_9VIBR</name>
<evidence type="ECO:0000313" key="2">
    <source>
        <dbReference type="EMBL" id="MEZ8209871.1"/>
    </source>
</evidence>
<feature type="domain" description="Glycosyl transferase family 1" evidence="1">
    <location>
        <begin position="209"/>
        <end position="360"/>
    </location>
</feature>
<keyword evidence="2" id="KW-0808">Transferase</keyword>
<comment type="caution">
    <text evidence="2">The sequence shown here is derived from an EMBL/GenBank/DDBJ whole genome shotgun (WGS) entry which is preliminary data.</text>
</comment>
<dbReference type="Proteomes" id="UP001569151">
    <property type="component" value="Unassembled WGS sequence"/>
</dbReference>
<keyword evidence="2" id="KW-0328">Glycosyltransferase</keyword>
<dbReference type="GO" id="GO:0016757">
    <property type="term" value="F:glycosyltransferase activity"/>
    <property type="evidence" value="ECO:0007669"/>
    <property type="project" value="UniProtKB-KW"/>
</dbReference>
<dbReference type="EMBL" id="JBGOOS010000019">
    <property type="protein sequence ID" value="MEZ8209871.1"/>
    <property type="molecule type" value="Genomic_DNA"/>
</dbReference>
<evidence type="ECO:0000259" key="1">
    <source>
        <dbReference type="Pfam" id="PF00534"/>
    </source>
</evidence>
<dbReference type="EC" id="2.4.-.-" evidence="2"/>
<gene>
    <name evidence="2" type="ORF">ACED39_13910</name>
</gene>
<accession>A0ABV4MK21</accession>
<sequence>MANSKNKTLVFDPITFKGGSKIATSDALNVCRISSNEFVVLTVDPEFWKGTEFYAKHNVTLSKISAFSWLMKQHNGAFYWASQIYLMFIMLKVVVLDRGIARIVGASGPGIDMPMYLLKVLLSIEVIQFIHGNVGLSRSIGYCLTKADAVFYLPSTRMSLKAALQTFLHHATKIDDTSALAESYLKSTRYQSFVNGIPASRWPTSCQKSVPICFWAASLLKWKGLDTLIDATKLAAQCKPVALNICFIRPIDTCLPVSSAPVLLKHTEWYEDPENLDEIRSQSNIFVSTSCHEPFGLSILEALAAGMCVVIPQDGSFWDQQLTHSENCIKYQPDSSDSLCDALLYAANDHQAFKRCCTNATDIAALYKAEFRYQRIAQFINGDIVTMMIRTCDQ</sequence>
<keyword evidence="3" id="KW-1185">Reference proteome</keyword>
<dbReference type="RefSeq" id="WP_371719296.1">
    <property type="nucleotide sequence ID" value="NZ_JBGOOF010000020.1"/>
</dbReference>
<proteinExistence type="predicted"/>
<dbReference type="Pfam" id="PF00534">
    <property type="entry name" value="Glycos_transf_1"/>
    <property type="match status" value="1"/>
</dbReference>
<protein>
    <submittedName>
        <fullName evidence="2">Glycosyltransferase family 4 protein</fullName>
        <ecNumber evidence="2">2.4.-.-</ecNumber>
    </submittedName>
</protein>
<reference evidence="2 3" key="1">
    <citation type="submission" date="2024-06" db="EMBL/GenBank/DDBJ databases">
        <authorList>
            <person name="Steensen K."/>
            <person name="Seneca J."/>
            <person name="Bartlau N."/>
            <person name="Yu A.X."/>
            <person name="Polz M.F."/>
        </authorList>
    </citation>
    <scope>NUCLEOTIDE SEQUENCE [LARGE SCALE GENOMIC DNA]</scope>
    <source>
        <strain evidence="2 3">1F146</strain>
    </source>
</reference>
<dbReference type="InterPro" id="IPR001296">
    <property type="entry name" value="Glyco_trans_1"/>
</dbReference>
<dbReference type="SUPFAM" id="SSF53756">
    <property type="entry name" value="UDP-Glycosyltransferase/glycogen phosphorylase"/>
    <property type="match status" value="1"/>
</dbReference>
<organism evidence="2 3">
    <name type="scientific">Vibrio bivalvicida</name>
    <dbReference type="NCBI Taxonomy" id="1276888"/>
    <lineage>
        <taxon>Bacteria</taxon>
        <taxon>Pseudomonadati</taxon>
        <taxon>Pseudomonadota</taxon>
        <taxon>Gammaproteobacteria</taxon>
        <taxon>Vibrionales</taxon>
        <taxon>Vibrionaceae</taxon>
        <taxon>Vibrio</taxon>
        <taxon>Vibrio oreintalis group</taxon>
    </lineage>
</organism>